<dbReference type="HOGENOM" id="CLU_108057_0_0_7"/>
<keyword evidence="2" id="KW-0732">Signal</keyword>
<organism evidence="3 4">
    <name type="scientific">Sulfurospirillum barnesii (strain ATCC 700032 / DSM 10660 / SES-3)</name>
    <dbReference type="NCBI Taxonomy" id="760154"/>
    <lineage>
        <taxon>Bacteria</taxon>
        <taxon>Pseudomonadati</taxon>
        <taxon>Campylobacterota</taxon>
        <taxon>Epsilonproteobacteria</taxon>
        <taxon>Campylobacterales</taxon>
        <taxon>Sulfurospirillaceae</taxon>
        <taxon>Sulfurospirillum</taxon>
    </lineage>
</organism>
<protein>
    <submittedName>
        <fullName evidence="3">Uncharacterized protein</fullName>
    </submittedName>
</protein>
<feature type="signal peptide" evidence="2">
    <location>
        <begin position="1"/>
        <end position="21"/>
    </location>
</feature>
<dbReference type="PATRIC" id="fig|760154.4.peg.1021"/>
<name>I3XWJ5_SULBS</name>
<dbReference type="RefSeq" id="WP_014769198.1">
    <property type="nucleotide sequence ID" value="NC_018002.1"/>
</dbReference>
<dbReference type="Proteomes" id="UP000006176">
    <property type="component" value="Chromosome"/>
</dbReference>
<dbReference type="STRING" id="760154.Sulba_1020"/>
<dbReference type="KEGG" id="sba:Sulba_1020"/>
<dbReference type="EMBL" id="CP003333">
    <property type="protein sequence ID" value="AFL68319.1"/>
    <property type="molecule type" value="Genomic_DNA"/>
</dbReference>
<proteinExistence type="predicted"/>
<gene>
    <name evidence="3" type="ordered locus">Sulba_1020</name>
</gene>
<evidence type="ECO:0000313" key="3">
    <source>
        <dbReference type="EMBL" id="AFL68319.1"/>
    </source>
</evidence>
<feature type="chain" id="PRO_5003682346" evidence="2">
    <location>
        <begin position="22"/>
        <end position="184"/>
    </location>
</feature>
<accession>I3XWJ5</accession>
<feature type="region of interest" description="Disordered" evidence="1">
    <location>
        <begin position="156"/>
        <end position="184"/>
    </location>
</feature>
<evidence type="ECO:0000256" key="2">
    <source>
        <dbReference type="SAM" id="SignalP"/>
    </source>
</evidence>
<feature type="compositionally biased region" description="Basic and acidic residues" evidence="1">
    <location>
        <begin position="159"/>
        <end position="184"/>
    </location>
</feature>
<reference evidence="3 4" key="1">
    <citation type="submission" date="2012-06" db="EMBL/GenBank/DDBJ databases">
        <title>Complete sequence of Sulfurospirillum barnesii SES-3.</title>
        <authorList>
            <consortium name="US DOE Joint Genome Institute"/>
            <person name="Lucas S."/>
            <person name="Han J."/>
            <person name="Lapidus A."/>
            <person name="Cheng J.-F."/>
            <person name="Goodwin L."/>
            <person name="Pitluck S."/>
            <person name="Peters L."/>
            <person name="Ovchinnikova G."/>
            <person name="Lu M."/>
            <person name="Detter J.C."/>
            <person name="Han C."/>
            <person name="Tapia R."/>
            <person name="Land M."/>
            <person name="Hauser L."/>
            <person name="Kyrpides N."/>
            <person name="Ivanova N."/>
            <person name="Pagani I."/>
            <person name="Stolz J."/>
            <person name="Arkin A."/>
            <person name="Dehal P."/>
            <person name="Oremland R."/>
            <person name="Saltikov C."/>
            <person name="Basu P."/>
            <person name="Hollibaugh J."/>
            <person name="Newman D."/>
            <person name="Stolyar S."/>
            <person name="Hazen T."/>
            <person name="Woyke T."/>
        </authorList>
    </citation>
    <scope>NUCLEOTIDE SEQUENCE [LARGE SCALE GENOMIC DNA]</scope>
    <source>
        <strain evidence="4">ATCC 700032 / DSM 10660 / SES-3</strain>
    </source>
</reference>
<keyword evidence="4" id="KW-1185">Reference proteome</keyword>
<evidence type="ECO:0000313" key="4">
    <source>
        <dbReference type="Proteomes" id="UP000006176"/>
    </source>
</evidence>
<dbReference type="OrthoDB" id="5471509at2"/>
<dbReference type="AlphaFoldDB" id="I3XWJ5"/>
<sequence length="184" mass="22451">MKIILFLVMFVFATSPINAYAGVDFEWRLSLNNRYHADPYGYRYALSDRFRIKESNVVFVLDSVGEPSDAYLIFRFSELCGKSYEHVLRVYRKNPHAPWREIALLLGIDVKSNAYISLGHQHDLRDEYRNDRRRYERYEDRGVIIKREEIYIPQTYQEQQRRYPEHRHDRYLNEDDRYEERRGR</sequence>
<evidence type="ECO:0000256" key="1">
    <source>
        <dbReference type="SAM" id="MobiDB-lite"/>
    </source>
</evidence>